<evidence type="ECO:0000313" key="1">
    <source>
        <dbReference type="EMBL" id="KII74381.1"/>
    </source>
</evidence>
<dbReference type="EMBL" id="JWZT01000435">
    <property type="protein sequence ID" value="KII74381.1"/>
    <property type="molecule type" value="Genomic_DNA"/>
</dbReference>
<proteinExistence type="predicted"/>
<organism evidence="1 2">
    <name type="scientific">Thelohanellus kitauei</name>
    <name type="common">Myxosporean</name>
    <dbReference type="NCBI Taxonomy" id="669202"/>
    <lineage>
        <taxon>Eukaryota</taxon>
        <taxon>Metazoa</taxon>
        <taxon>Cnidaria</taxon>
        <taxon>Myxozoa</taxon>
        <taxon>Myxosporea</taxon>
        <taxon>Bivalvulida</taxon>
        <taxon>Platysporina</taxon>
        <taxon>Myxobolidae</taxon>
        <taxon>Thelohanellus</taxon>
    </lineage>
</organism>
<comment type="caution">
    <text evidence="1">The sequence shown here is derived from an EMBL/GenBank/DDBJ whole genome shotgun (WGS) entry which is preliminary data.</text>
</comment>
<name>A0A0C2N3Y7_THEKT</name>
<dbReference type="Proteomes" id="UP000031668">
    <property type="component" value="Unassembled WGS sequence"/>
</dbReference>
<protein>
    <submittedName>
        <fullName evidence="1">Uncharacterized protein</fullName>
    </submittedName>
</protein>
<accession>A0A0C2N3Y7</accession>
<dbReference type="AlphaFoldDB" id="A0A0C2N3Y7"/>
<evidence type="ECO:0000313" key="2">
    <source>
        <dbReference type="Proteomes" id="UP000031668"/>
    </source>
</evidence>
<keyword evidence="2" id="KW-1185">Reference proteome</keyword>
<reference evidence="1 2" key="1">
    <citation type="journal article" date="2014" name="Genome Biol. Evol.">
        <title>The genome of the myxosporean Thelohanellus kitauei shows adaptations to nutrient acquisition within its fish host.</title>
        <authorList>
            <person name="Yang Y."/>
            <person name="Xiong J."/>
            <person name="Zhou Z."/>
            <person name="Huo F."/>
            <person name="Miao W."/>
            <person name="Ran C."/>
            <person name="Liu Y."/>
            <person name="Zhang J."/>
            <person name="Feng J."/>
            <person name="Wang M."/>
            <person name="Wang M."/>
            <person name="Wang L."/>
            <person name="Yao B."/>
        </authorList>
    </citation>
    <scope>NUCLEOTIDE SEQUENCE [LARGE SCALE GENOMIC DNA]</scope>
    <source>
        <strain evidence="1">Wuqing</strain>
    </source>
</reference>
<gene>
    <name evidence="1" type="ORF">RF11_13303</name>
</gene>
<sequence length="126" mass="14772">MNFTSAKEETGRFQDMNKIADNPEIDFSSFFACLQLLHNQFENRFQQFIIIKPIADFDVNHCTFQKNVNEITEKNLSLFKLKQKTGCLKHFIFKMTLSQNPLYLMKTSGILFTKNNFHSLEGIHTK</sequence>